<evidence type="ECO:0000313" key="1">
    <source>
        <dbReference type="EMBL" id="KAJ8118687.1"/>
    </source>
</evidence>
<organism evidence="1 2">
    <name type="scientific">Boeremia exigua</name>
    <dbReference type="NCBI Taxonomy" id="749465"/>
    <lineage>
        <taxon>Eukaryota</taxon>
        <taxon>Fungi</taxon>
        <taxon>Dikarya</taxon>
        <taxon>Ascomycota</taxon>
        <taxon>Pezizomycotina</taxon>
        <taxon>Dothideomycetes</taxon>
        <taxon>Pleosporomycetidae</taxon>
        <taxon>Pleosporales</taxon>
        <taxon>Pleosporineae</taxon>
        <taxon>Didymellaceae</taxon>
        <taxon>Boeremia</taxon>
    </lineage>
</organism>
<protein>
    <submittedName>
        <fullName evidence="1">Uncharacterized protein</fullName>
    </submittedName>
</protein>
<dbReference type="Proteomes" id="UP001153331">
    <property type="component" value="Unassembled WGS sequence"/>
</dbReference>
<sequence length="277" mass="27104">MQYTIFTVLATAASFASAQSSSSAASASPSLIGAVVPVGGDCVPGGTMCALGSQCYATNSMLQPRCGNFQAACTSNQQCAFNTCNNGLCNGFLSSSSISASPTVTTTPTGGFSPAPSPTVTAAPGTLPLGAECNPFVKPEQCIAGVQCWASNSGLIPRCGNFNAACTSDSQCAYNTCNNGLCNGFRSSSSASGNSTMSASSSGSVRPSGSSSASASRTASGSASVSASGTVSRSASGTVSGSASRTSSMTQFTGAAAMATMVPEVMAMVLGVAAWAL</sequence>
<comment type="caution">
    <text evidence="1">The sequence shown here is derived from an EMBL/GenBank/DDBJ whole genome shotgun (WGS) entry which is preliminary data.</text>
</comment>
<dbReference type="EMBL" id="JAPHNI010000012">
    <property type="protein sequence ID" value="KAJ8118687.1"/>
    <property type="molecule type" value="Genomic_DNA"/>
</dbReference>
<gene>
    <name evidence="1" type="ORF">OPT61_g364</name>
</gene>
<reference evidence="1" key="1">
    <citation type="submission" date="2022-11" db="EMBL/GenBank/DDBJ databases">
        <title>Genome Sequence of Boeremia exigua.</title>
        <authorList>
            <person name="Buettner E."/>
        </authorList>
    </citation>
    <scope>NUCLEOTIDE SEQUENCE</scope>
    <source>
        <strain evidence="1">CU02</strain>
    </source>
</reference>
<name>A0ACC2IU26_9PLEO</name>
<accession>A0ACC2IU26</accession>
<keyword evidence="2" id="KW-1185">Reference proteome</keyword>
<evidence type="ECO:0000313" key="2">
    <source>
        <dbReference type="Proteomes" id="UP001153331"/>
    </source>
</evidence>
<proteinExistence type="predicted"/>